<feature type="region of interest" description="Disordered" evidence="1">
    <location>
        <begin position="119"/>
        <end position="242"/>
    </location>
</feature>
<feature type="compositionally biased region" description="Basic and acidic residues" evidence="1">
    <location>
        <begin position="159"/>
        <end position="173"/>
    </location>
</feature>
<name>A0AAE0I9Z2_9PEZI</name>
<dbReference type="AlphaFoldDB" id="A0AAE0I9Z2"/>
<reference evidence="2" key="2">
    <citation type="submission" date="2023-06" db="EMBL/GenBank/DDBJ databases">
        <authorList>
            <consortium name="Lawrence Berkeley National Laboratory"/>
            <person name="Haridas S."/>
            <person name="Hensen N."/>
            <person name="Bonometti L."/>
            <person name="Westerberg I."/>
            <person name="Brannstrom I.O."/>
            <person name="Guillou S."/>
            <person name="Cros-Aarteil S."/>
            <person name="Calhoun S."/>
            <person name="Kuo A."/>
            <person name="Mondo S."/>
            <person name="Pangilinan J."/>
            <person name="Riley R."/>
            <person name="Labutti K."/>
            <person name="Andreopoulos B."/>
            <person name="Lipzen A."/>
            <person name="Chen C."/>
            <person name="Yanf M."/>
            <person name="Daum C."/>
            <person name="Ng V."/>
            <person name="Clum A."/>
            <person name="Steindorff A."/>
            <person name="Ohm R."/>
            <person name="Martin F."/>
            <person name="Silar P."/>
            <person name="Natvig D."/>
            <person name="Lalanne C."/>
            <person name="Gautier V."/>
            <person name="Ament-Velasquez S.L."/>
            <person name="Kruys A."/>
            <person name="Hutchinson M.I."/>
            <person name="Powell A.J."/>
            <person name="Barry K."/>
            <person name="Miller A.N."/>
            <person name="Grigoriev I.V."/>
            <person name="Debuchy R."/>
            <person name="Gladieux P."/>
            <person name="Thoren M.H."/>
            <person name="Johannesson H."/>
        </authorList>
    </citation>
    <scope>NUCLEOTIDE SEQUENCE</scope>
    <source>
        <strain evidence="2">SMH4131-1</strain>
    </source>
</reference>
<proteinExistence type="predicted"/>
<evidence type="ECO:0000313" key="3">
    <source>
        <dbReference type="Proteomes" id="UP001286456"/>
    </source>
</evidence>
<organism evidence="2 3">
    <name type="scientific">Cercophora scortea</name>
    <dbReference type="NCBI Taxonomy" id="314031"/>
    <lineage>
        <taxon>Eukaryota</taxon>
        <taxon>Fungi</taxon>
        <taxon>Dikarya</taxon>
        <taxon>Ascomycota</taxon>
        <taxon>Pezizomycotina</taxon>
        <taxon>Sordariomycetes</taxon>
        <taxon>Sordariomycetidae</taxon>
        <taxon>Sordariales</taxon>
        <taxon>Lasiosphaeriaceae</taxon>
        <taxon>Cercophora</taxon>
    </lineage>
</organism>
<keyword evidence="3" id="KW-1185">Reference proteome</keyword>
<reference evidence="2" key="1">
    <citation type="journal article" date="2023" name="Mol. Phylogenet. Evol.">
        <title>Genome-scale phylogeny and comparative genomics of the fungal order Sordariales.</title>
        <authorList>
            <person name="Hensen N."/>
            <person name="Bonometti L."/>
            <person name="Westerberg I."/>
            <person name="Brannstrom I.O."/>
            <person name="Guillou S."/>
            <person name="Cros-Aarteil S."/>
            <person name="Calhoun S."/>
            <person name="Haridas S."/>
            <person name="Kuo A."/>
            <person name="Mondo S."/>
            <person name="Pangilinan J."/>
            <person name="Riley R."/>
            <person name="LaButti K."/>
            <person name="Andreopoulos B."/>
            <person name="Lipzen A."/>
            <person name="Chen C."/>
            <person name="Yan M."/>
            <person name="Daum C."/>
            <person name="Ng V."/>
            <person name="Clum A."/>
            <person name="Steindorff A."/>
            <person name="Ohm R.A."/>
            <person name="Martin F."/>
            <person name="Silar P."/>
            <person name="Natvig D.O."/>
            <person name="Lalanne C."/>
            <person name="Gautier V."/>
            <person name="Ament-Velasquez S.L."/>
            <person name="Kruys A."/>
            <person name="Hutchinson M.I."/>
            <person name="Powell A.J."/>
            <person name="Barry K."/>
            <person name="Miller A.N."/>
            <person name="Grigoriev I.V."/>
            <person name="Debuchy R."/>
            <person name="Gladieux P."/>
            <person name="Hiltunen Thoren M."/>
            <person name="Johannesson H."/>
        </authorList>
    </citation>
    <scope>NUCLEOTIDE SEQUENCE</scope>
    <source>
        <strain evidence="2">SMH4131-1</strain>
    </source>
</reference>
<evidence type="ECO:0000256" key="1">
    <source>
        <dbReference type="SAM" id="MobiDB-lite"/>
    </source>
</evidence>
<sequence>MGVRKSKIVQVTGWVGLGARISNRADPGEGKTEEWMPGMPTAPCGFIPTGRDVDHAESSLQELEVLCSSLVKLPSSCCRVLCTLVRVRTAGRSSLDRETCQLGMLGSDEPTLRRTERLRFFPTGPHPSPSPAPAPAPNQGYDGGTRDRLSEKQTAIGDVLDRVAPRSRDESRRFALHYPVSSAVSGDSGRGRDEKERGPPSVRPRQSQPWQLPYSLWQGHGARRNRVRGTGYGDRPMLAPRS</sequence>
<feature type="compositionally biased region" description="Pro residues" evidence="1">
    <location>
        <begin position="124"/>
        <end position="136"/>
    </location>
</feature>
<gene>
    <name evidence="2" type="ORF">B0T19DRAFT_261690</name>
</gene>
<dbReference type="Proteomes" id="UP001286456">
    <property type="component" value="Unassembled WGS sequence"/>
</dbReference>
<dbReference type="EMBL" id="JAUEPO010000005">
    <property type="protein sequence ID" value="KAK3321205.1"/>
    <property type="molecule type" value="Genomic_DNA"/>
</dbReference>
<accession>A0AAE0I9Z2</accession>
<feature type="compositionally biased region" description="Basic and acidic residues" evidence="1">
    <location>
        <begin position="189"/>
        <end position="198"/>
    </location>
</feature>
<comment type="caution">
    <text evidence="2">The sequence shown here is derived from an EMBL/GenBank/DDBJ whole genome shotgun (WGS) entry which is preliminary data.</text>
</comment>
<evidence type="ECO:0000313" key="2">
    <source>
        <dbReference type="EMBL" id="KAK3321205.1"/>
    </source>
</evidence>
<protein>
    <submittedName>
        <fullName evidence="2">Uncharacterized protein</fullName>
    </submittedName>
</protein>